<proteinExistence type="predicted"/>
<gene>
    <name evidence="3" type="ORF">HYW89_03990</name>
</gene>
<feature type="domain" description="Thioredoxin" evidence="2">
    <location>
        <begin position="62"/>
        <end position="196"/>
    </location>
</feature>
<dbReference type="InterPro" id="IPR000866">
    <property type="entry name" value="AhpC/TSA"/>
</dbReference>
<keyword evidence="1" id="KW-0472">Membrane</keyword>
<feature type="transmembrane region" description="Helical" evidence="1">
    <location>
        <begin position="12"/>
        <end position="32"/>
    </location>
</feature>
<dbReference type="InterPro" id="IPR013766">
    <property type="entry name" value="Thioredoxin_domain"/>
</dbReference>
<dbReference type="AlphaFoldDB" id="A0A7T5UQI2"/>
<dbReference type="EMBL" id="CP066690">
    <property type="protein sequence ID" value="QQG45130.1"/>
    <property type="molecule type" value="Genomic_DNA"/>
</dbReference>
<evidence type="ECO:0000313" key="3">
    <source>
        <dbReference type="EMBL" id="QQG45130.1"/>
    </source>
</evidence>
<dbReference type="Proteomes" id="UP000595618">
    <property type="component" value="Chromosome"/>
</dbReference>
<dbReference type="PROSITE" id="PS51352">
    <property type="entry name" value="THIOREDOXIN_2"/>
    <property type="match status" value="1"/>
</dbReference>
<evidence type="ECO:0000256" key="1">
    <source>
        <dbReference type="SAM" id="Phobius"/>
    </source>
</evidence>
<keyword evidence="1" id="KW-1133">Transmembrane helix</keyword>
<sequence length="196" mass="21362">MAKRYGQSVSNKTLIIGAVIIFAGLMIFVGFYNRNSPAASGGGVRGSQSSPGSYQAAASGGVTSKNLAPDFTLSKLDGGTISLAEFRGKKPVVVDFWASWCPNCRRDMSNLNRFYENYKDRLEVIAVNLQESEGTVRNFIESRGFSFPVALDPYGGAGQAFGIRYTNTHFLIDKNGKIVREIPGDIREADFLSLLQ</sequence>
<dbReference type="CDD" id="cd02966">
    <property type="entry name" value="TlpA_like_family"/>
    <property type="match status" value="1"/>
</dbReference>
<dbReference type="InterPro" id="IPR050553">
    <property type="entry name" value="Thioredoxin_ResA/DsbE_sf"/>
</dbReference>
<dbReference type="GO" id="GO:0016491">
    <property type="term" value="F:oxidoreductase activity"/>
    <property type="evidence" value="ECO:0007669"/>
    <property type="project" value="InterPro"/>
</dbReference>
<organism evidence="3 4">
    <name type="scientific">Candidatus Sungiibacteriota bacterium</name>
    <dbReference type="NCBI Taxonomy" id="2750080"/>
    <lineage>
        <taxon>Bacteria</taxon>
        <taxon>Candidatus Sungiibacteriota</taxon>
    </lineage>
</organism>
<protein>
    <submittedName>
        <fullName evidence="3">Redoxin domain-containing protein</fullName>
    </submittedName>
</protein>
<reference evidence="3 4" key="1">
    <citation type="submission" date="2020-07" db="EMBL/GenBank/DDBJ databases">
        <title>Huge and variable diversity of episymbiotic CPR bacteria and DPANN archaea in groundwater ecosystems.</title>
        <authorList>
            <person name="He C.Y."/>
            <person name="Keren R."/>
            <person name="Whittaker M."/>
            <person name="Farag I.F."/>
            <person name="Doudna J."/>
            <person name="Cate J.H.D."/>
            <person name="Banfield J.F."/>
        </authorList>
    </citation>
    <scope>NUCLEOTIDE SEQUENCE [LARGE SCALE GENOMIC DNA]</scope>
    <source>
        <strain evidence="3">NC_groundwater_541_Ag_S-0.1um_46_50</strain>
    </source>
</reference>
<dbReference type="PANTHER" id="PTHR42852">
    <property type="entry name" value="THIOL:DISULFIDE INTERCHANGE PROTEIN DSBE"/>
    <property type="match status" value="1"/>
</dbReference>
<evidence type="ECO:0000259" key="2">
    <source>
        <dbReference type="PROSITE" id="PS51352"/>
    </source>
</evidence>
<dbReference type="Pfam" id="PF00578">
    <property type="entry name" value="AhpC-TSA"/>
    <property type="match status" value="1"/>
</dbReference>
<dbReference type="GO" id="GO:0016209">
    <property type="term" value="F:antioxidant activity"/>
    <property type="evidence" value="ECO:0007669"/>
    <property type="project" value="InterPro"/>
</dbReference>
<dbReference type="SUPFAM" id="SSF52833">
    <property type="entry name" value="Thioredoxin-like"/>
    <property type="match status" value="1"/>
</dbReference>
<accession>A0A7T5UQI2</accession>
<dbReference type="Gene3D" id="3.40.30.10">
    <property type="entry name" value="Glutaredoxin"/>
    <property type="match status" value="1"/>
</dbReference>
<name>A0A7T5UQI2_9BACT</name>
<dbReference type="PANTHER" id="PTHR42852:SF17">
    <property type="entry name" value="THIOREDOXIN-LIKE PROTEIN HI_1115"/>
    <property type="match status" value="1"/>
</dbReference>
<evidence type="ECO:0000313" key="4">
    <source>
        <dbReference type="Proteomes" id="UP000595618"/>
    </source>
</evidence>
<keyword evidence="1" id="KW-0812">Transmembrane</keyword>
<dbReference type="InterPro" id="IPR036249">
    <property type="entry name" value="Thioredoxin-like_sf"/>
</dbReference>